<evidence type="ECO:0000313" key="6">
    <source>
        <dbReference type="Proteomes" id="UP000583556"/>
    </source>
</evidence>
<dbReference type="PANTHER" id="PTHR35038">
    <property type="entry name" value="DISSIMILATORY SULFITE REDUCTASE SIRA"/>
    <property type="match status" value="1"/>
</dbReference>
<evidence type="ECO:0000259" key="4">
    <source>
        <dbReference type="Pfam" id="PF13435"/>
    </source>
</evidence>
<keyword evidence="6" id="KW-1185">Reference proteome</keyword>
<evidence type="ECO:0000313" key="5">
    <source>
        <dbReference type="EMBL" id="NML92738.1"/>
    </source>
</evidence>
<dbReference type="Pfam" id="PF13435">
    <property type="entry name" value="Cytochrome_C554"/>
    <property type="match status" value="1"/>
</dbReference>
<protein>
    <recommendedName>
        <fullName evidence="4">Cytochrome c-552/4 domain-containing protein</fullName>
    </recommendedName>
</protein>
<reference evidence="5 6" key="1">
    <citation type="submission" date="2020-04" db="EMBL/GenBank/DDBJ databases">
        <title>Novosphingobium sp. TW-4 isolated from soil.</title>
        <authorList>
            <person name="Dahal R.H."/>
            <person name="Chaudhary D.K."/>
        </authorList>
    </citation>
    <scope>NUCLEOTIDE SEQUENCE [LARGE SCALE GENOMIC DNA]</scope>
    <source>
        <strain evidence="5 6">TW-4</strain>
    </source>
</reference>
<dbReference type="InterPro" id="IPR013211">
    <property type="entry name" value="LVIVD"/>
</dbReference>
<evidence type="ECO:0000256" key="3">
    <source>
        <dbReference type="SAM" id="SignalP"/>
    </source>
</evidence>
<feature type="chain" id="PRO_5031319511" description="Cytochrome c-552/4 domain-containing protein" evidence="3">
    <location>
        <begin position="33"/>
        <end position="1530"/>
    </location>
</feature>
<feature type="domain" description="Cytochrome c-552/4" evidence="4">
    <location>
        <begin position="709"/>
        <end position="751"/>
    </location>
</feature>
<dbReference type="PANTHER" id="PTHR35038:SF8">
    <property type="entry name" value="C-TYPE POLYHEME CYTOCHROME OMCC"/>
    <property type="match status" value="1"/>
</dbReference>
<gene>
    <name evidence="5" type="ORF">HHL27_03495</name>
</gene>
<sequence>MERATMSSAPFRRLVAALTLLLAMALAPSALWASGEEVAQKITYTRAPPAPRIQPGDTVEEQWANVDRANAGCVSCHTASDHKTMHASPAVVLSCADCHGGNTKIVADRSWNRGSIDYLAAMKDAHVLPRFPGGWGWPSSANPKRSYALLAKEAPEFIRFVNPSDYRVAREACGACHMQMIEASERSLMSTGAMLWGGAAYNNGIVPFKNYIFGESFTRKGEPALLKSASTRIGPDGKPMWGTVTPAEKARGALPVLYPMPRWNSIPPGDVFRVFEDGGRTINPQFPEIGLPNSTGSIQKLDEPGRPDLKQSNRGPATGLRVAIPVLNIHKTRLNDPFLFQMGTNDQPGDYRSSGCAACHVIYANDREPRHSSLYGKCGRDGQSITVDPTINTLREGEHRAGAYGSFDAAKEHHEERVRGTVLGGRGKYLGGDATDPEQSADMAGDCARAIASAEQLTFSPAQGIAPHGSMDDHRMSQTEAHAVAGLDARGHAKDGADGAGGMHGPAVGRYVPMQERERGHPLVHAFTRAIPTAQCMNCHMHQPNIFLNTYLGYIMWDYESDAPRMWPGPENTAPRPEGLTDAQWQKAFRTQFHPNMVEQREVLDRNPEAASTHGLWRDVEFLRNVYDLNAGNKDTQFADYHGHGWNFRAILKRDRRGNLLDADGDMASYGTDKAHIVSPDDPEKWRKGSEGKFVDPSYDNPGKSVHMMDIHAQVGMQCADCHFAQDSHGNGMIYGEVANAVEIGCKDCHGTPDAFPTLLTSNLAAPKGGTNLSLLRNADGQRRFEWTEENGRRVLLQRSIIDPKLTWRVSLVKESVDPQYQNVVEPDGRPVFNPKAARAKLMGKSAAEDGMYRFGLGIPKEARAHRDDDMACFTCHLSWTTSCAGCHLPIEANWKSAVHKYEEDYTRNYATYNPQVARDDMFQLGKHQRNKSSGSDPVQFDAEGNPVSGKAITAPIRSSSALILSSTNINRERIYVQQPPISAIGYSSQAFAPHFPHTVRRQETKQCTDCHLSDQDDNNAIMAQLLLLGTNYVNFVGMNAWTGLSGGFEAVRVTEWDEPQAVIGSYLHRYAYPDFYRQHVEKNGRELKDWTRGAIMNGKLSGETTGREEFTNVTKGTGDAVRCLQMRGEYMYVAEGTGGFRAYDIASVANKGFSERITTAPFSPLGHDTHVKTSNATCMALPTNQSIAPTRNTVELRTVNQEQPFSPIYHYAFVTDAVEGLIAVNVDTLADGEFRNNFFDRALTFNPGGVLTGARHITLAGDYAYIVTDKALVTVHLPAAWSPDRPCEVSGKTTCLNPSITSVVPLKDPRATAVQFRYLWVTTANGLELMDVTNLAEPKPVPQATVPLADARRVYVARTYAYVAAKAQGLVIVDVTAPTRPAIYQQFTADGQLNDAEDVIVGSTNASLFAYVADGRNGMKVVQLTSPASQPNFYGFAPEPKPELIAWARTPSPALAMSKGLDRDRGVDETGGQIAVFGRLGSRPFNRKEMEELFLNSRGEPFKVSNSVDMKLWVGAKTAPQLMAKARID</sequence>
<feature type="region of interest" description="Disordered" evidence="2">
    <location>
        <begin position="288"/>
        <end position="316"/>
    </location>
</feature>
<feature type="compositionally biased region" description="Basic and acidic residues" evidence="2">
    <location>
        <begin position="300"/>
        <end position="311"/>
    </location>
</feature>
<evidence type="ECO:0000256" key="2">
    <source>
        <dbReference type="SAM" id="MobiDB-lite"/>
    </source>
</evidence>
<dbReference type="SUPFAM" id="SSF48695">
    <property type="entry name" value="Multiheme cytochromes"/>
    <property type="match status" value="1"/>
</dbReference>
<dbReference type="InterPro" id="IPR036280">
    <property type="entry name" value="Multihaem_cyt_sf"/>
</dbReference>
<dbReference type="GO" id="GO:0016491">
    <property type="term" value="F:oxidoreductase activity"/>
    <property type="evidence" value="ECO:0007669"/>
    <property type="project" value="TreeGrafter"/>
</dbReference>
<dbReference type="Pfam" id="PF08309">
    <property type="entry name" value="LVIVD"/>
    <property type="match status" value="3"/>
</dbReference>
<proteinExistence type="predicted"/>
<feature type="region of interest" description="Disordered" evidence="2">
    <location>
        <begin position="673"/>
        <end position="699"/>
    </location>
</feature>
<comment type="caution">
    <text evidence="5">The sequence shown here is derived from an EMBL/GenBank/DDBJ whole genome shotgun (WGS) entry which is preliminary data.</text>
</comment>
<feature type="signal peptide" evidence="3">
    <location>
        <begin position="1"/>
        <end position="32"/>
    </location>
</feature>
<keyword evidence="1 3" id="KW-0732">Signal</keyword>
<name>A0A7Y0G976_9SPHN</name>
<accession>A0A7Y0G976</accession>
<dbReference type="Proteomes" id="UP000583556">
    <property type="component" value="Unassembled WGS sequence"/>
</dbReference>
<dbReference type="InterPro" id="IPR051829">
    <property type="entry name" value="Multiheme_Cytochr_ET"/>
</dbReference>
<organism evidence="5 6">
    <name type="scientific">Novosphingobium olei</name>
    <dbReference type="NCBI Taxonomy" id="2728851"/>
    <lineage>
        <taxon>Bacteria</taxon>
        <taxon>Pseudomonadati</taxon>
        <taxon>Pseudomonadota</taxon>
        <taxon>Alphaproteobacteria</taxon>
        <taxon>Sphingomonadales</taxon>
        <taxon>Sphingomonadaceae</taxon>
        <taxon>Novosphingobium</taxon>
    </lineage>
</organism>
<feature type="region of interest" description="Disordered" evidence="2">
    <location>
        <begin position="928"/>
        <end position="947"/>
    </location>
</feature>
<dbReference type="EMBL" id="JABBGM010000001">
    <property type="protein sequence ID" value="NML92738.1"/>
    <property type="molecule type" value="Genomic_DNA"/>
</dbReference>
<dbReference type="InterPro" id="IPR023155">
    <property type="entry name" value="Cyt_c-552/4"/>
</dbReference>
<evidence type="ECO:0000256" key="1">
    <source>
        <dbReference type="ARBA" id="ARBA00022729"/>
    </source>
</evidence>
<feature type="compositionally biased region" description="Basic and acidic residues" evidence="2">
    <location>
        <begin position="682"/>
        <end position="694"/>
    </location>
</feature>